<keyword evidence="2" id="KW-0378">Hydrolase</keyword>
<evidence type="ECO:0000313" key="2">
    <source>
        <dbReference type="EMBL" id="XBX74451.1"/>
    </source>
</evidence>
<organism evidence="2">
    <name type="scientific">Proteinivorax tanatarense</name>
    <dbReference type="NCBI Taxonomy" id="1260629"/>
    <lineage>
        <taxon>Bacteria</taxon>
        <taxon>Bacillati</taxon>
        <taxon>Bacillota</taxon>
        <taxon>Clostridia</taxon>
        <taxon>Eubacteriales</taxon>
        <taxon>Proteinivoracaceae</taxon>
        <taxon>Proteinivorax</taxon>
    </lineage>
</organism>
<reference evidence="2" key="1">
    <citation type="journal article" date="2013" name="Extremophiles">
        <title>Proteinivorax tanatarense gen. nov., sp. nov., an anaerobic, haloalkaliphilic, proteolytic bacterium isolated from a decaying algal bloom, and proposal of Proteinivoraceae fam. nov.</title>
        <authorList>
            <person name="Kevbrin V."/>
            <person name="Boltyanskaya Y."/>
            <person name="Zhilina T."/>
            <person name="Kolganova T."/>
            <person name="Lavrentjeva E."/>
            <person name="Kuznetsov B."/>
        </authorList>
    </citation>
    <scope>NUCLEOTIDE SEQUENCE</scope>
    <source>
        <strain evidence="2">Z-910T</strain>
    </source>
</reference>
<dbReference type="Gene3D" id="3.40.50.1820">
    <property type="entry name" value="alpha/beta hydrolase"/>
    <property type="match status" value="1"/>
</dbReference>
<dbReference type="EMBL" id="CP158367">
    <property type="protein sequence ID" value="XBX74451.1"/>
    <property type="molecule type" value="Genomic_DNA"/>
</dbReference>
<accession>A0AAU7VKA8</accession>
<proteinExistence type="predicted"/>
<dbReference type="Pfam" id="PF00561">
    <property type="entry name" value="Abhydrolase_1"/>
    <property type="match status" value="1"/>
</dbReference>
<dbReference type="GO" id="GO:0016787">
    <property type="term" value="F:hydrolase activity"/>
    <property type="evidence" value="ECO:0007669"/>
    <property type="project" value="UniProtKB-KW"/>
</dbReference>
<dbReference type="GO" id="GO:0016020">
    <property type="term" value="C:membrane"/>
    <property type="evidence" value="ECO:0007669"/>
    <property type="project" value="TreeGrafter"/>
</dbReference>
<dbReference type="InterPro" id="IPR050266">
    <property type="entry name" value="AB_hydrolase_sf"/>
</dbReference>
<dbReference type="PRINTS" id="PR00111">
    <property type="entry name" value="ABHYDROLASE"/>
</dbReference>
<gene>
    <name evidence="2" type="ORF">PRVXT_002493</name>
</gene>
<protein>
    <submittedName>
        <fullName evidence="2">Alpha/beta hydrolase</fullName>
    </submittedName>
</protein>
<evidence type="ECO:0000259" key="1">
    <source>
        <dbReference type="Pfam" id="PF00561"/>
    </source>
</evidence>
<dbReference type="RefSeq" id="WP_350343203.1">
    <property type="nucleotide sequence ID" value="NZ_CP158367.1"/>
</dbReference>
<dbReference type="PANTHER" id="PTHR43798">
    <property type="entry name" value="MONOACYLGLYCEROL LIPASE"/>
    <property type="match status" value="1"/>
</dbReference>
<name>A0AAU7VKA8_9FIRM</name>
<dbReference type="InterPro" id="IPR000073">
    <property type="entry name" value="AB_hydrolase_1"/>
</dbReference>
<sequence length="314" mass="35971">MIIKIILVILIILIASTIYHQVRKKIEFKQNPPPGEMIKIGEDKMHIYGKGEGDLTIVFTSGGSGFTYGHFYEAFNELAKENRVVAYDRPGYGWSESTSRPRTLEQINKDLYELLDKSGETGPYVLVGHSIGGTEVLQFAQRYPELVAGVVMLDAGSVNYHKQEPPLSWSTNIIRFSRFTGILRFETYVMDKLKPSILEGSLPKSEEVRDLSMMMFYNRLCNRNALEEIKQLPKNKELGKNLGDIPLLLLTASESEPKHHDIERDELFMEDQKSLLEWSTNSKQKMVEGSHMFLLYEPEIVIEELLDFLDNMVE</sequence>
<dbReference type="AlphaFoldDB" id="A0AAU7VKA8"/>
<dbReference type="SUPFAM" id="SSF53474">
    <property type="entry name" value="alpha/beta-Hydrolases"/>
    <property type="match status" value="1"/>
</dbReference>
<reference evidence="2" key="2">
    <citation type="submission" date="2024-06" db="EMBL/GenBank/DDBJ databases">
        <authorList>
            <person name="Petrova K.O."/>
            <person name="Toshchakov S.V."/>
            <person name="Boltjanskaja Y.V."/>
            <person name="Kevbrin V."/>
        </authorList>
    </citation>
    <scope>NUCLEOTIDE SEQUENCE</scope>
    <source>
        <strain evidence="2">Z-910T</strain>
    </source>
</reference>
<dbReference type="InterPro" id="IPR029058">
    <property type="entry name" value="AB_hydrolase_fold"/>
</dbReference>
<dbReference type="PANTHER" id="PTHR43798:SF33">
    <property type="entry name" value="HYDROLASE, PUTATIVE (AFU_ORTHOLOGUE AFUA_2G14860)-RELATED"/>
    <property type="match status" value="1"/>
</dbReference>
<feature type="domain" description="AB hydrolase-1" evidence="1">
    <location>
        <begin position="57"/>
        <end position="171"/>
    </location>
</feature>